<dbReference type="EMBL" id="AMCI01007587">
    <property type="protein sequence ID" value="EJW92361.1"/>
    <property type="molecule type" value="Genomic_DNA"/>
</dbReference>
<dbReference type="AlphaFoldDB" id="J9FBT6"/>
<protein>
    <submittedName>
        <fullName evidence="1">Uncharacterized protein</fullName>
    </submittedName>
</protein>
<organism evidence="1">
    <name type="scientific">gut metagenome</name>
    <dbReference type="NCBI Taxonomy" id="749906"/>
    <lineage>
        <taxon>unclassified sequences</taxon>
        <taxon>metagenomes</taxon>
        <taxon>organismal metagenomes</taxon>
    </lineage>
</organism>
<reference evidence="1" key="1">
    <citation type="journal article" date="2012" name="PLoS ONE">
        <title>Gene sets for utilization of primary and secondary nutrition supplies in the distal gut of endangered iberian lynx.</title>
        <authorList>
            <person name="Alcaide M."/>
            <person name="Messina E."/>
            <person name="Richter M."/>
            <person name="Bargiela R."/>
            <person name="Peplies J."/>
            <person name="Huws S.A."/>
            <person name="Newbold C.J."/>
            <person name="Golyshin P.N."/>
            <person name="Simon M.A."/>
            <person name="Lopez G."/>
            <person name="Yakimov M.M."/>
            <person name="Ferrer M."/>
        </authorList>
    </citation>
    <scope>NUCLEOTIDE SEQUENCE</scope>
</reference>
<gene>
    <name evidence="1" type="ORF">EVA_19533</name>
</gene>
<sequence length="42" mass="4420">MQPEQSCPGSVGFLGKAAPFSGGYLCAIAEREEPVSCLADFR</sequence>
<name>J9FBT6_9ZZZZ</name>
<comment type="caution">
    <text evidence="1">The sequence shown here is derived from an EMBL/GenBank/DDBJ whole genome shotgun (WGS) entry which is preliminary data.</text>
</comment>
<evidence type="ECO:0000313" key="1">
    <source>
        <dbReference type="EMBL" id="EJW92361.1"/>
    </source>
</evidence>
<accession>J9FBT6</accession>
<proteinExistence type="predicted"/>